<accession>A0ABQ9GVQ6</accession>
<reference evidence="1 2" key="1">
    <citation type="submission" date="2023-02" db="EMBL/GenBank/DDBJ databases">
        <title>LHISI_Scaffold_Assembly.</title>
        <authorList>
            <person name="Stuart O.P."/>
            <person name="Cleave R."/>
            <person name="Magrath M.J.L."/>
            <person name="Mikheyev A.S."/>
        </authorList>
    </citation>
    <scope>NUCLEOTIDE SEQUENCE [LARGE SCALE GENOMIC DNA]</scope>
    <source>
        <strain evidence="1">Daus_M_001</strain>
        <tissue evidence="1">Leg muscle</tissue>
    </source>
</reference>
<gene>
    <name evidence="1" type="ORF">PR048_024016</name>
</gene>
<organism evidence="1 2">
    <name type="scientific">Dryococelus australis</name>
    <dbReference type="NCBI Taxonomy" id="614101"/>
    <lineage>
        <taxon>Eukaryota</taxon>
        <taxon>Metazoa</taxon>
        <taxon>Ecdysozoa</taxon>
        <taxon>Arthropoda</taxon>
        <taxon>Hexapoda</taxon>
        <taxon>Insecta</taxon>
        <taxon>Pterygota</taxon>
        <taxon>Neoptera</taxon>
        <taxon>Polyneoptera</taxon>
        <taxon>Phasmatodea</taxon>
        <taxon>Verophasmatodea</taxon>
        <taxon>Anareolatae</taxon>
        <taxon>Phasmatidae</taxon>
        <taxon>Eurycanthinae</taxon>
        <taxon>Dryococelus</taxon>
    </lineage>
</organism>
<evidence type="ECO:0000313" key="2">
    <source>
        <dbReference type="Proteomes" id="UP001159363"/>
    </source>
</evidence>
<dbReference type="Proteomes" id="UP001159363">
    <property type="component" value="Chromosome 8"/>
</dbReference>
<proteinExistence type="predicted"/>
<sequence>MLGRGDWCAQPEGSVYLIVITAFRREVTYIEGSHAADGISPSASSLETNHGTTSETTLKEVKQLAHLRYVPVHASVYTVSMLASHQGDPDSIPGPFTPDSRVWESPLVGRSSRESLVPPAFPFRCRSILNSITLIGSQDLDVWSLEYFPGRMIMRLVERSAQEANTLLVFNRHLLGAAPHGARPHLLLVMVTTAGAAQKARGQPPTWPPLIAAAARGNSGGLNAVIATAAIRRRAAEIRRILGGNAATASDDSASGVVKNYAIALPEELSPCDDVKLSEEVLNYSPNFRLERKCRGWKLQGGDKTSADATSGHETKTGLSVANRKLLWNENSQFCRRISRKKNLFERNFAEIIKGATTRIPLSVERAKRSFELAKEVGLGPKPMFRCEGNPKREMRIPTLHMDKLEKLMESATPNELSLADTKGEVQLQSILDHTAEPLLIVQETVLRTHFPTEYEGRKEEITDRSRPEMGLLVDVVRQGRGTTNDGNTSRRFLKTQKKKSAEITRVDERLIHRLFVILRALSCGYDIDREA</sequence>
<dbReference type="EMBL" id="JARBHB010000009">
    <property type="protein sequence ID" value="KAJ8876107.1"/>
    <property type="molecule type" value="Genomic_DNA"/>
</dbReference>
<name>A0ABQ9GVQ6_9NEOP</name>
<evidence type="ECO:0000313" key="1">
    <source>
        <dbReference type="EMBL" id="KAJ8876107.1"/>
    </source>
</evidence>
<keyword evidence="2" id="KW-1185">Reference proteome</keyword>
<comment type="caution">
    <text evidence="1">The sequence shown here is derived from an EMBL/GenBank/DDBJ whole genome shotgun (WGS) entry which is preliminary data.</text>
</comment>
<protein>
    <submittedName>
        <fullName evidence="1">Uncharacterized protein</fullName>
    </submittedName>
</protein>